<feature type="signal peptide" evidence="1">
    <location>
        <begin position="1"/>
        <end position="16"/>
    </location>
</feature>
<proteinExistence type="predicted"/>
<dbReference type="OrthoDB" id="8185396at2759"/>
<evidence type="ECO:0008006" key="4">
    <source>
        <dbReference type="Google" id="ProtNLM"/>
    </source>
</evidence>
<keyword evidence="3" id="KW-1185">Reference proteome</keyword>
<dbReference type="Gene3D" id="1.10.287.70">
    <property type="match status" value="1"/>
</dbReference>
<reference evidence="2 3" key="1">
    <citation type="submission" date="2017-12" db="EMBL/GenBank/DDBJ databases">
        <title>Hemimetabolous genomes reveal molecular basis of termite eusociality.</title>
        <authorList>
            <person name="Harrison M.C."/>
            <person name="Jongepier E."/>
            <person name="Robertson H.M."/>
            <person name="Arning N."/>
            <person name="Bitard-Feildel T."/>
            <person name="Chao H."/>
            <person name="Childers C.P."/>
            <person name="Dinh H."/>
            <person name="Doddapaneni H."/>
            <person name="Dugan S."/>
            <person name="Gowin J."/>
            <person name="Greiner C."/>
            <person name="Han Y."/>
            <person name="Hu H."/>
            <person name="Hughes D.S.T."/>
            <person name="Huylmans A.-K."/>
            <person name="Kemena C."/>
            <person name="Kremer L.P.M."/>
            <person name="Lee S.L."/>
            <person name="Lopez-Ezquerra A."/>
            <person name="Mallet L."/>
            <person name="Monroy-Kuhn J.M."/>
            <person name="Moser A."/>
            <person name="Murali S.C."/>
            <person name="Muzny D.M."/>
            <person name="Otani S."/>
            <person name="Piulachs M.-D."/>
            <person name="Poelchau M."/>
            <person name="Qu J."/>
            <person name="Schaub F."/>
            <person name="Wada-Katsumata A."/>
            <person name="Worley K.C."/>
            <person name="Xie Q."/>
            <person name="Ylla G."/>
            <person name="Poulsen M."/>
            <person name="Gibbs R.A."/>
            <person name="Schal C."/>
            <person name="Richards S."/>
            <person name="Belles X."/>
            <person name="Korb J."/>
            <person name="Bornberg-Bauer E."/>
        </authorList>
    </citation>
    <scope>NUCLEOTIDE SEQUENCE [LARGE SCALE GENOMIC DNA]</scope>
    <source>
        <tissue evidence="2">Whole body</tissue>
    </source>
</reference>
<dbReference type="InParanoid" id="A0A2J7PTY2"/>
<sequence length="148" mass="16649">MMTTLLFSLLLYNSYSAVLMASLAVTNPTLPFSNLEDVARKGTHALCVRNLSYAYMRLKERESNEEVAPRWRDVVSRKPCSNIVDNRDLEAALCEWGVAVLETPPNMGVVIENASLSCQMKQIRGQYFAVPVSLELRARFPYTSLINS</sequence>
<evidence type="ECO:0000313" key="2">
    <source>
        <dbReference type="EMBL" id="PNF19793.1"/>
    </source>
</evidence>
<gene>
    <name evidence="2" type="ORF">B7P43_G14656</name>
</gene>
<accession>A0A2J7PTY2</accession>
<dbReference type="Proteomes" id="UP000235965">
    <property type="component" value="Unassembled WGS sequence"/>
</dbReference>
<name>A0A2J7PTY2_9NEOP</name>
<dbReference type="AlphaFoldDB" id="A0A2J7PTY2"/>
<dbReference type="STRING" id="105785.A0A2J7PTY2"/>
<protein>
    <recommendedName>
        <fullName evidence="4">Ionotropic glutamate receptor C-terminal domain-containing protein</fullName>
    </recommendedName>
</protein>
<keyword evidence="1" id="KW-0732">Signal</keyword>
<feature type="chain" id="PRO_5014471291" description="Ionotropic glutamate receptor C-terminal domain-containing protein" evidence="1">
    <location>
        <begin position="17"/>
        <end position="148"/>
    </location>
</feature>
<organism evidence="2 3">
    <name type="scientific">Cryptotermes secundus</name>
    <dbReference type="NCBI Taxonomy" id="105785"/>
    <lineage>
        <taxon>Eukaryota</taxon>
        <taxon>Metazoa</taxon>
        <taxon>Ecdysozoa</taxon>
        <taxon>Arthropoda</taxon>
        <taxon>Hexapoda</taxon>
        <taxon>Insecta</taxon>
        <taxon>Pterygota</taxon>
        <taxon>Neoptera</taxon>
        <taxon>Polyneoptera</taxon>
        <taxon>Dictyoptera</taxon>
        <taxon>Blattodea</taxon>
        <taxon>Blattoidea</taxon>
        <taxon>Termitoidae</taxon>
        <taxon>Kalotermitidae</taxon>
        <taxon>Cryptotermitinae</taxon>
        <taxon>Cryptotermes</taxon>
    </lineage>
</organism>
<comment type="caution">
    <text evidence="2">The sequence shown here is derived from an EMBL/GenBank/DDBJ whole genome shotgun (WGS) entry which is preliminary data.</text>
</comment>
<dbReference type="EMBL" id="NEVH01021219">
    <property type="protein sequence ID" value="PNF19793.1"/>
    <property type="molecule type" value="Genomic_DNA"/>
</dbReference>
<evidence type="ECO:0000313" key="3">
    <source>
        <dbReference type="Proteomes" id="UP000235965"/>
    </source>
</evidence>
<evidence type="ECO:0000256" key="1">
    <source>
        <dbReference type="SAM" id="SignalP"/>
    </source>
</evidence>